<dbReference type="CDD" id="cd04496">
    <property type="entry name" value="SSB_OBF"/>
    <property type="match status" value="1"/>
</dbReference>
<evidence type="ECO:0000256" key="2">
    <source>
        <dbReference type="PROSITE-ProRule" id="PRU00252"/>
    </source>
</evidence>
<dbReference type="Proteomes" id="UP000251577">
    <property type="component" value="Unassembled WGS sequence"/>
</dbReference>
<dbReference type="EMBL" id="QHCV01000088">
    <property type="protein sequence ID" value="RAV31482.1"/>
    <property type="molecule type" value="Genomic_DNA"/>
</dbReference>
<evidence type="ECO:0008006" key="6">
    <source>
        <dbReference type="Google" id="ProtNLM"/>
    </source>
</evidence>
<sequence>MGSNVSSIHLTGNVTSAPYIVKKDATGTLVALRVAVNHRYRTPEGEWRDAEAMFLDVQCWGQLGLNVLSSTMKGTPVLVIGRLIQSTWKVEDAKTGESQNRSVLKIKASHVGVDLNTRRVDAFRATAGREEAERDGAAGAQAGADHNGADGSAQPTGMSGVGSTGSPQMPAEAEDNGAGENLWDEVDRAEGERELSSV</sequence>
<dbReference type="GO" id="GO:0003697">
    <property type="term" value="F:single-stranded DNA binding"/>
    <property type="evidence" value="ECO:0007669"/>
    <property type="project" value="InterPro"/>
</dbReference>
<accession>A0A364V4C2</accession>
<name>A0A364V4C2_9CORY</name>
<dbReference type="SUPFAM" id="SSF50249">
    <property type="entry name" value="Nucleic acid-binding proteins"/>
    <property type="match status" value="1"/>
</dbReference>
<feature type="compositionally biased region" description="Basic and acidic residues" evidence="3">
    <location>
        <begin position="185"/>
        <end position="198"/>
    </location>
</feature>
<evidence type="ECO:0000313" key="5">
    <source>
        <dbReference type="Proteomes" id="UP000251577"/>
    </source>
</evidence>
<organism evidence="4 5">
    <name type="scientific">Corynebacterium heidelbergense</name>
    <dbReference type="NCBI Taxonomy" id="2055947"/>
    <lineage>
        <taxon>Bacteria</taxon>
        <taxon>Bacillati</taxon>
        <taxon>Actinomycetota</taxon>
        <taxon>Actinomycetes</taxon>
        <taxon>Mycobacteriales</taxon>
        <taxon>Corynebacteriaceae</taxon>
        <taxon>Corynebacterium</taxon>
    </lineage>
</organism>
<keyword evidence="1 2" id="KW-0238">DNA-binding</keyword>
<reference evidence="4 5" key="1">
    <citation type="journal article" date="2018" name="Syst. Appl. Microbiol.">
        <title>Corynebacterium heidelbergense sp. nov., isolated from the preen glands of Egyptian geese (Alopochen aegyptiacus).</title>
        <authorList>
            <person name="Braun M.S."/>
            <person name="Wang E."/>
            <person name="Zimmermann S."/>
            <person name="Wink M."/>
        </authorList>
    </citation>
    <scope>NUCLEOTIDE SEQUENCE [LARGE SCALE GENOMIC DNA]</scope>
    <source>
        <strain evidence="4 5">647</strain>
    </source>
</reference>
<dbReference type="InterPro" id="IPR012340">
    <property type="entry name" value="NA-bd_OB-fold"/>
</dbReference>
<evidence type="ECO:0000256" key="3">
    <source>
        <dbReference type="SAM" id="MobiDB-lite"/>
    </source>
</evidence>
<evidence type="ECO:0000256" key="1">
    <source>
        <dbReference type="ARBA" id="ARBA00023125"/>
    </source>
</evidence>
<dbReference type="Gene3D" id="2.40.50.140">
    <property type="entry name" value="Nucleic acid-binding proteins"/>
    <property type="match status" value="1"/>
</dbReference>
<dbReference type="RefSeq" id="WP_113631229.1">
    <property type="nucleotide sequence ID" value="NZ_QHCV01000088.1"/>
</dbReference>
<proteinExistence type="predicted"/>
<comment type="caution">
    <text evidence="4">The sequence shown here is derived from an EMBL/GenBank/DDBJ whole genome shotgun (WGS) entry which is preliminary data.</text>
</comment>
<dbReference type="InterPro" id="IPR000424">
    <property type="entry name" value="Primosome_PriB/ssb"/>
</dbReference>
<gene>
    <name evidence="4" type="ORF">DLJ54_08100</name>
</gene>
<feature type="region of interest" description="Disordered" evidence="3">
    <location>
        <begin position="127"/>
        <end position="198"/>
    </location>
</feature>
<feature type="compositionally biased region" description="Low complexity" evidence="3">
    <location>
        <begin position="137"/>
        <end position="151"/>
    </location>
</feature>
<dbReference type="PROSITE" id="PS50935">
    <property type="entry name" value="SSB"/>
    <property type="match status" value="1"/>
</dbReference>
<evidence type="ECO:0000313" key="4">
    <source>
        <dbReference type="EMBL" id="RAV31482.1"/>
    </source>
</evidence>
<protein>
    <recommendedName>
        <fullName evidence="6">Single-stranded DNA-binding protein</fullName>
    </recommendedName>
</protein>
<dbReference type="AlphaFoldDB" id="A0A364V4C2"/>
<keyword evidence="5" id="KW-1185">Reference proteome</keyword>
<feature type="compositionally biased region" description="Basic and acidic residues" evidence="3">
    <location>
        <begin position="127"/>
        <end position="136"/>
    </location>
</feature>
<dbReference type="Pfam" id="PF00436">
    <property type="entry name" value="SSB"/>
    <property type="match status" value="1"/>
</dbReference>